<sequence length="78" mass="8536">MHTSLITPTRNTSSHLADAPELGIKTCFSSDSFSVYLCWALARVLMVSALITRAMTHIGQSTLILLICHGRSSTRRST</sequence>
<dbReference type="STRING" id="1674920.ACR52_26960"/>
<evidence type="ECO:0000313" key="2">
    <source>
        <dbReference type="Proteomes" id="UP000037551"/>
    </source>
</evidence>
<dbReference type="AlphaFoldDB" id="A0A0J8FW18"/>
<proteinExistence type="predicted"/>
<dbReference type="Proteomes" id="UP000037551">
    <property type="component" value="Unassembled WGS sequence"/>
</dbReference>
<organism evidence="1 2">
    <name type="scientific">Pseudomonas fildesensis</name>
    <dbReference type="NCBI Taxonomy" id="1674920"/>
    <lineage>
        <taxon>Bacteria</taxon>
        <taxon>Pseudomonadati</taxon>
        <taxon>Pseudomonadota</taxon>
        <taxon>Gammaproteobacteria</taxon>
        <taxon>Pseudomonadales</taxon>
        <taxon>Pseudomonadaceae</taxon>
        <taxon>Pseudomonas</taxon>
    </lineage>
</organism>
<protein>
    <submittedName>
        <fullName evidence="1">Uncharacterized protein</fullName>
    </submittedName>
</protein>
<comment type="caution">
    <text evidence="1">The sequence shown here is derived from an EMBL/GenBank/DDBJ whole genome shotgun (WGS) entry which is preliminary data.</text>
</comment>
<reference evidence="1 2" key="1">
    <citation type="submission" date="2015-06" db="EMBL/GenBank/DDBJ databases">
        <title>Draft genome sequence of an Antarctic Pseudomonas sp. strain KG01 with full potential for biotechnological applications.</title>
        <authorList>
            <person name="Pavlov M.S."/>
            <person name="Lira F."/>
            <person name="Martinez J.L."/>
            <person name="Marshall S.H."/>
        </authorList>
    </citation>
    <scope>NUCLEOTIDE SEQUENCE [LARGE SCALE GENOMIC DNA]</scope>
    <source>
        <strain evidence="1 2">KG01</strain>
    </source>
</reference>
<keyword evidence="2" id="KW-1185">Reference proteome</keyword>
<dbReference type="PATRIC" id="fig|1674920.3.peg.4027"/>
<dbReference type="EMBL" id="LFMW01000026">
    <property type="protein sequence ID" value="KMT52493.1"/>
    <property type="molecule type" value="Genomic_DNA"/>
</dbReference>
<accession>A0A0J8FW18</accession>
<name>A0A0J8FW18_9PSED</name>
<gene>
    <name evidence="1" type="ORF">ACR52_26960</name>
</gene>
<evidence type="ECO:0000313" key="1">
    <source>
        <dbReference type="EMBL" id="KMT52493.1"/>
    </source>
</evidence>